<evidence type="ECO:0000313" key="3">
    <source>
        <dbReference type="Proteomes" id="UP000183529"/>
    </source>
</evidence>
<dbReference type="AlphaFoldDB" id="A0AAQ1GKD1"/>
<dbReference type="InterPro" id="IPR013149">
    <property type="entry name" value="ADH-like_C"/>
</dbReference>
<dbReference type="PANTHER" id="PTHR43677">
    <property type="entry name" value="SHORT-CHAIN DEHYDROGENASE/REDUCTASE"/>
    <property type="match status" value="1"/>
</dbReference>
<gene>
    <name evidence="2" type="ORF">SAMN05216550_11639</name>
</gene>
<dbReference type="EMBL" id="FNZM01000016">
    <property type="protein sequence ID" value="SEK07616.1"/>
    <property type="molecule type" value="Genomic_DNA"/>
</dbReference>
<evidence type="ECO:0000313" key="2">
    <source>
        <dbReference type="EMBL" id="SEK07616.1"/>
    </source>
</evidence>
<dbReference type="PANTHER" id="PTHR43677:SF11">
    <property type="entry name" value="ZINC-CONTAINING ALCOHOL DEHYDROGENASE"/>
    <property type="match status" value="1"/>
</dbReference>
<dbReference type="InterPro" id="IPR036291">
    <property type="entry name" value="NAD(P)-bd_dom_sf"/>
</dbReference>
<dbReference type="RefSeq" id="WP_074986069.1">
    <property type="nucleotide sequence ID" value="NZ_CADFGN010000014.1"/>
</dbReference>
<organism evidence="2 3">
    <name type="scientific">Paraburkholderia tropica</name>
    <dbReference type="NCBI Taxonomy" id="92647"/>
    <lineage>
        <taxon>Bacteria</taxon>
        <taxon>Pseudomonadati</taxon>
        <taxon>Pseudomonadota</taxon>
        <taxon>Betaproteobacteria</taxon>
        <taxon>Burkholderiales</taxon>
        <taxon>Burkholderiaceae</taxon>
        <taxon>Paraburkholderia</taxon>
    </lineage>
</organism>
<accession>A0AAQ1GKD1</accession>
<dbReference type="Gene3D" id="3.90.180.10">
    <property type="entry name" value="Medium-chain alcohol dehydrogenases, catalytic domain"/>
    <property type="match status" value="1"/>
</dbReference>
<dbReference type="Proteomes" id="UP000183529">
    <property type="component" value="Unassembled WGS sequence"/>
</dbReference>
<evidence type="ECO:0000259" key="1">
    <source>
        <dbReference type="SMART" id="SM00829"/>
    </source>
</evidence>
<dbReference type="SUPFAM" id="SSF51735">
    <property type="entry name" value="NAD(P)-binding Rossmann-fold domains"/>
    <property type="match status" value="1"/>
</dbReference>
<dbReference type="InterPro" id="IPR020843">
    <property type="entry name" value="ER"/>
</dbReference>
<reference evidence="2 3" key="1">
    <citation type="submission" date="2016-10" db="EMBL/GenBank/DDBJ databases">
        <authorList>
            <person name="Varghese N."/>
            <person name="Submissions S."/>
        </authorList>
    </citation>
    <scope>NUCLEOTIDE SEQUENCE [LARGE SCALE GENOMIC DNA]</scope>
    <source>
        <strain evidence="2 3">LMG 22274</strain>
    </source>
</reference>
<dbReference type="Pfam" id="PF00107">
    <property type="entry name" value="ADH_zinc_N"/>
    <property type="match status" value="1"/>
</dbReference>
<proteinExistence type="predicted"/>
<dbReference type="Gene3D" id="3.40.50.720">
    <property type="entry name" value="NAD(P)-binding Rossmann-like Domain"/>
    <property type="match status" value="1"/>
</dbReference>
<dbReference type="InterPro" id="IPR011032">
    <property type="entry name" value="GroES-like_sf"/>
</dbReference>
<dbReference type="GO" id="GO:0016491">
    <property type="term" value="F:oxidoreductase activity"/>
    <property type="evidence" value="ECO:0007669"/>
    <property type="project" value="InterPro"/>
</dbReference>
<protein>
    <submittedName>
        <fullName evidence="2">NADPH2:quinone reductase</fullName>
    </submittedName>
</protein>
<sequence>MKAAVIRGAGTLPDYADFDAPAALAGHRVIDVRACALSRVAYAKASGQHYSSTQRFPFVAGLDGAGRLDDGQRVYFCMPRAPYGALAQQCLVAESLYTPIPDTLDDVAAAALAIPGMSSWAALIERARFVAGETVLVNGATGVSGRLAVRIAKHLGAGKIIVTGRNPAMLDALCEAGADVAIALNGEPDALAAQIAPHFAAGVDVVLDYLWGASAQALLVTAARTAPEGRALRFVQIGSASGGEIALPGAALRAAPITLLGSGIGSVTMPRLLECVRAVFGAAQAAALAVETQAVPLAQIAQHWREPGSGPRTVFTIEA</sequence>
<dbReference type="SUPFAM" id="SSF50129">
    <property type="entry name" value="GroES-like"/>
    <property type="match status" value="1"/>
</dbReference>
<name>A0AAQ1GKD1_9BURK</name>
<feature type="domain" description="Enoyl reductase (ER)" evidence="1">
    <location>
        <begin position="10"/>
        <end position="288"/>
    </location>
</feature>
<dbReference type="SMART" id="SM00829">
    <property type="entry name" value="PKS_ER"/>
    <property type="match status" value="1"/>
</dbReference>
<comment type="caution">
    <text evidence="2">The sequence shown here is derived from an EMBL/GenBank/DDBJ whole genome shotgun (WGS) entry which is preliminary data.</text>
</comment>
<dbReference type="InterPro" id="IPR051397">
    <property type="entry name" value="Zn-ADH-like_protein"/>
</dbReference>